<organism evidence="7 8">
    <name type="scientific">Glossina austeni</name>
    <name type="common">Savannah tsetse fly</name>
    <dbReference type="NCBI Taxonomy" id="7395"/>
    <lineage>
        <taxon>Eukaryota</taxon>
        <taxon>Metazoa</taxon>
        <taxon>Ecdysozoa</taxon>
        <taxon>Arthropoda</taxon>
        <taxon>Hexapoda</taxon>
        <taxon>Insecta</taxon>
        <taxon>Pterygota</taxon>
        <taxon>Neoptera</taxon>
        <taxon>Endopterygota</taxon>
        <taxon>Diptera</taxon>
        <taxon>Brachycera</taxon>
        <taxon>Muscomorpha</taxon>
        <taxon>Hippoboscoidea</taxon>
        <taxon>Glossinidae</taxon>
        <taxon>Glossina</taxon>
    </lineage>
</organism>
<name>A0A1A9V4M3_GLOAU</name>
<keyword evidence="5" id="KW-0131">Cell cycle</keyword>
<proteinExistence type="inferred from homology"/>
<evidence type="ECO:0000256" key="1">
    <source>
        <dbReference type="ARBA" id="ARBA00004123"/>
    </source>
</evidence>
<accession>A0A1A9V4M3</accession>
<dbReference type="InterPro" id="IPR003175">
    <property type="entry name" value="CDI_dom"/>
</dbReference>
<dbReference type="GO" id="GO:0004861">
    <property type="term" value="F:cyclin-dependent protein serine/threonine kinase inhibitor activity"/>
    <property type="evidence" value="ECO:0007669"/>
    <property type="project" value="InterPro"/>
</dbReference>
<dbReference type="PANTHER" id="PTHR10265">
    <property type="entry name" value="CYCLIN-DEPENDENT KINASE INHIBITOR 1"/>
    <property type="match status" value="1"/>
</dbReference>
<dbReference type="GO" id="GO:0051726">
    <property type="term" value="P:regulation of cell cycle"/>
    <property type="evidence" value="ECO:0007669"/>
    <property type="project" value="InterPro"/>
</dbReference>
<dbReference type="GO" id="GO:0005634">
    <property type="term" value="C:nucleus"/>
    <property type="evidence" value="ECO:0007669"/>
    <property type="project" value="UniProtKB-SubCell"/>
</dbReference>
<dbReference type="AlphaFoldDB" id="A0A1A9V4M3"/>
<evidence type="ECO:0000313" key="7">
    <source>
        <dbReference type="EnsemblMetazoa" id="GAUT025769-PA"/>
    </source>
</evidence>
<dbReference type="EnsemblMetazoa" id="GAUT025769-RA">
    <property type="protein sequence ID" value="GAUT025769-PA"/>
    <property type="gene ID" value="GAUT025769"/>
</dbReference>
<dbReference type="PANTHER" id="PTHR10265:SF45">
    <property type="entry name" value="DACAPO"/>
    <property type="match status" value="1"/>
</dbReference>
<dbReference type="STRING" id="7395.A0A1A9V4M3"/>
<evidence type="ECO:0000313" key="8">
    <source>
        <dbReference type="Proteomes" id="UP000078200"/>
    </source>
</evidence>
<feature type="domain" description="Cyclin-dependent kinase inhibitor" evidence="6">
    <location>
        <begin position="41"/>
        <end position="91"/>
    </location>
</feature>
<protein>
    <recommendedName>
        <fullName evidence="6">Cyclin-dependent kinase inhibitor domain-containing protein</fullName>
    </recommendedName>
</protein>
<dbReference type="Gene3D" id="4.10.365.10">
    <property type="entry name" value="p27"/>
    <property type="match status" value="1"/>
</dbReference>
<comment type="similarity">
    <text evidence="2">Belongs to the CDI family.</text>
</comment>
<dbReference type="Proteomes" id="UP000078200">
    <property type="component" value="Unassembled WGS sequence"/>
</dbReference>
<evidence type="ECO:0000256" key="2">
    <source>
        <dbReference type="ARBA" id="ARBA00006726"/>
    </source>
</evidence>
<keyword evidence="8" id="KW-1185">Reference proteome</keyword>
<reference evidence="7" key="1">
    <citation type="submission" date="2020-05" db="UniProtKB">
        <authorList>
            <consortium name="EnsemblMetazoa"/>
        </authorList>
    </citation>
    <scope>IDENTIFICATION</scope>
    <source>
        <strain evidence="7">TTRI</strain>
    </source>
</reference>
<evidence type="ECO:0000259" key="6">
    <source>
        <dbReference type="Pfam" id="PF02234"/>
    </source>
</evidence>
<keyword evidence="4" id="KW-0539">Nucleus</keyword>
<dbReference type="VEuPathDB" id="VectorBase:GAUT025769"/>
<dbReference type="Pfam" id="PF02234">
    <property type="entry name" value="CDI"/>
    <property type="match status" value="1"/>
</dbReference>
<comment type="subcellular location">
    <subcellularLocation>
        <location evidence="1">Nucleus</location>
    </subcellularLocation>
</comment>
<keyword evidence="3" id="KW-0649">Protein kinase inhibitor</keyword>
<sequence length="245" mass="27879">MSAARVLNPVFSEICKVRSSPTILQKNLPCSHQLHRIKKDLFGPINASETKSIFKEQLAKHHEEATRKWGFDFRSCAPLTTTNAQFIWERITRQESIIAPEMYTLTRNAHVHPLPDQPTSLDLLMDDRAERENVDISGLATDTDSCDESHIGNSSTLALFKIPANPISRTTSEAAVPRKIRFRKRQPKITEYLKERKRLAQTPKKVAPIKRVRMLTAGNSLSIHLKHSVDAHQISSYFPLTPRHD</sequence>
<evidence type="ECO:0000256" key="4">
    <source>
        <dbReference type="ARBA" id="ARBA00023242"/>
    </source>
</evidence>
<evidence type="ECO:0000256" key="3">
    <source>
        <dbReference type="ARBA" id="ARBA00023013"/>
    </source>
</evidence>
<dbReference type="InterPro" id="IPR044898">
    <property type="entry name" value="CDI_dom_sf"/>
</dbReference>
<evidence type="ECO:0000256" key="5">
    <source>
        <dbReference type="ARBA" id="ARBA00023306"/>
    </source>
</evidence>